<evidence type="ECO:0000313" key="2">
    <source>
        <dbReference type="Proteomes" id="UP000199337"/>
    </source>
</evidence>
<protein>
    <recommendedName>
        <fullName evidence="3">DUF3006 domain-containing protein</fullName>
    </recommendedName>
</protein>
<dbReference type="AlphaFoldDB" id="A0A1I2QQV1"/>
<name>A0A1I2QQV1_9FIRM</name>
<proteinExistence type="predicted"/>
<dbReference type="Gene3D" id="6.20.120.50">
    <property type="match status" value="1"/>
</dbReference>
<dbReference type="Proteomes" id="UP000199337">
    <property type="component" value="Unassembled WGS sequence"/>
</dbReference>
<evidence type="ECO:0008006" key="3">
    <source>
        <dbReference type="Google" id="ProtNLM"/>
    </source>
</evidence>
<dbReference type="InterPro" id="IPR021377">
    <property type="entry name" value="DUF3006"/>
</dbReference>
<evidence type="ECO:0000313" key="1">
    <source>
        <dbReference type="EMBL" id="SFG28637.1"/>
    </source>
</evidence>
<gene>
    <name evidence="1" type="ORF">SAMN05660649_01277</name>
</gene>
<organism evidence="1 2">
    <name type="scientific">Desulfotruncus arcticus DSM 17038</name>
    <dbReference type="NCBI Taxonomy" id="1121424"/>
    <lineage>
        <taxon>Bacteria</taxon>
        <taxon>Bacillati</taxon>
        <taxon>Bacillota</taxon>
        <taxon>Clostridia</taxon>
        <taxon>Eubacteriales</taxon>
        <taxon>Desulfallaceae</taxon>
        <taxon>Desulfotruncus</taxon>
    </lineage>
</organism>
<accession>A0A1I2QQV1</accession>
<keyword evidence="2" id="KW-1185">Reference proteome</keyword>
<dbReference type="EMBL" id="FOOX01000003">
    <property type="protein sequence ID" value="SFG28637.1"/>
    <property type="molecule type" value="Genomic_DNA"/>
</dbReference>
<sequence>MMIIEHFEGNWAVVVYNNSTFNLPKELLPKGAREGDAINLLVTLNSETVTEYDEDIDLLSNKYFK</sequence>
<reference evidence="2" key="1">
    <citation type="submission" date="2016-10" db="EMBL/GenBank/DDBJ databases">
        <authorList>
            <person name="Varghese N."/>
            <person name="Submissions S."/>
        </authorList>
    </citation>
    <scope>NUCLEOTIDE SEQUENCE [LARGE SCALE GENOMIC DNA]</scope>
    <source>
        <strain evidence="2">DSM 17038</strain>
    </source>
</reference>
<dbReference type="Pfam" id="PF11213">
    <property type="entry name" value="DUF3006"/>
    <property type="match status" value="1"/>
</dbReference>